<feature type="region of interest" description="Disordered" evidence="1">
    <location>
        <begin position="61"/>
        <end position="85"/>
    </location>
</feature>
<dbReference type="EMBL" id="JAGSPB010000001">
    <property type="protein sequence ID" value="MBV7265413.1"/>
    <property type="molecule type" value="Genomic_DNA"/>
</dbReference>
<gene>
    <name evidence="2" type="ORF">KCG45_04420</name>
</gene>
<sequence length="85" mass="8368">MLGKIIGAAVGGKVAQQTKSIGGPTGAMIGAAVPFVLSRMSIPAMIALGVGGYAAKKFFGKSDDKMPKPAAKTAPVASIPQPTAA</sequence>
<evidence type="ECO:0000313" key="3">
    <source>
        <dbReference type="Proteomes" id="UP000699975"/>
    </source>
</evidence>
<reference evidence="2 3" key="1">
    <citation type="submission" date="2021-04" db="EMBL/GenBank/DDBJ databases">
        <authorList>
            <person name="Pira H."/>
            <person name="Risdian C."/>
            <person name="Wink J."/>
        </authorList>
    </citation>
    <scope>NUCLEOTIDE SEQUENCE [LARGE SCALE GENOMIC DNA]</scope>
    <source>
        <strain evidence="2 3">WH131</strain>
    </source>
</reference>
<protein>
    <submittedName>
        <fullName evidence="2">Uncharacterized protein</fullName>
    </submittedName>
</protein>
<accession>A0ABS6SK77</accession>
<dbReference type="Proteomes" id="UP000699975">
    <property type="component" value="Unassembled WGS sequence"/>
</dbReference>
<comment type="caution">
    <text evidence="2">The sequence shown here is derived from an EMBL/GenBank/DDBJ whole genome shotgun (WGS) entry which is preliminary data.</text>
</comment>
<evidence type="ECO:0000256" key="1">
    <source>
        <dbReference type="SAM" id="MobiDB-lite"/>
    </source>
</evidence>
<organism evidence="2 3">
    <name type="scientific">Erythrobacter ani</name>
    <dbReference type="NCBI Taxonomy" id="2827235"/>
    <lineage>
        <taxon>Bacteria</taxon>
        <taxon>Pseudomonadati</taxon>
        <taxon>Pseudomonadota</taxon>
        <taxon>Alphaproteobacteria</taxon>
        <taxon>Sphingomonadales</taxon>
        <taxon>Erythrobacteraceae</taxon>
        <taxon>Erythrobacter/Porphyrobacter group</taxon>
        <taxon>Erythrobacter</taxon>
    </lineage>
</organism>
<keyword evidence="3" id="KW-1185">Reference proteome</keyword>
<name>A0ABS6SK77_9SPHN</name>
<dbReference type="RefSeq" id="WP_218315871.1">
    <property type="nucleotide sequence ID" value="NZ_JAGSPB010000001.1"/>
</dbReference>
<evidence type="ECO:0000313" key="2">
    <source>
        <dbReference type="EMBL" id="MBV7265413.1"/>
    </source>
</evidence>
<proteinExistence type="predicted"/>